<evidence type="ECO:0000259" key="1">
    <source>
        <dbReference type="Pfam" id="PF13709"/>
    </source>
</evidence>
<protein>
    <recommendedName>
        <fullName evidence="1">DUF4159 domain-containing protein</fullName>
    </recommendedName>
</protein>
<dbReference type="Proteomes" id="UP000250079">
    <property type="component" value="Chromosome"/>
</dbReference>
<dbReference type="InterPro" id="IPR025297">
    <property type="entry name" value="DUF4159"/>
</dbReference>
<dbReference type="Pfam" id="PF13709">
    <property type="entry name" value="DUF4159"/>
    <property type="match status" value="1"/>
</dbReference>
<gene>
    <name evidence="2" type="ORF">IMCC3135_21550</name>
</gene>
<sequence>MPSGRTKSPCRYSRDRWGLLTLWRLSCRMTSILGRDRDSRSSLKTVAIVTFKQWCVRCGATAIAAVLFSTPSLAELAICTTPQRPDCPSALNAPADQEFTFSRLIFSDNQAAIENLGDRIGYPHWQADCSESEPHFIAALKRLTRLDTNTDSQSISLLDDRIYDYPMLYVVEAGFASFSQPEADTLREYLLRGGFLLVDDFHGSYQWEEFEGWMRQVFPDRSIVDIPPSHEIFNVHFAIDEFIQIPGLRALCLNPGETWELPIMKSSAVNESNASRQQPRWRGVMDDDGRIMAIINWNMDLGDAWEHADMEEYSALYTATAYRLGVNYVMYGMTH</sequence>
<dbReference type="Gene3D" id="3.40.50.12140">
    <property type="entry name" value="Domain of unknown function DUF4159"/>
    <property type="match status" value="1"/>
</dbReference>
<proteinExistence type="predicted"/>
<evidence type="ECO:0000313" key="2">
    <source>
        <dbReference type="EMBL" id="ASJ74387.1"/>
    </source>
</evidence>
<organism evidence="2 3">
    <name type="scientific">Granulosicoccus antarcticus IMCC3135</name>
    <dbReference type="NCBI Taxonomy" id="1192854"/>
    <lineage>
        <taxon>Bacteria</taxon>
        <taxon>Pseudomonadati</taxon>
        <taxon>Pseudomonadota</taxon>
        <taxon>Gammaproteobacteria</taxon>
        <taxon>Chromatiales</taxon>
        <taxon>Granulosicoccaceae</taxon>
        <taxon>Granulosicoccus</taxon>
    </lineage>
</organism>
<accession>A0A2Z2P1N8</accession>
<evidence type="ECO:0000313" key="3">
    <source>
        <dbReference type="Proteomes" id="UP000250079"/>
    </source>
</evidence>
<keyword evidence="3" id="KW-1185">Reference proteome</keyword>
<name>A0A2Z2P1N8_9GAMM</name>
<dbReference type="KEGG" id="gai:IMCC3135_21550"/>
<dbReference type="EMBL" id="CP018632">
    <property type="protein sequence ID" value="ASJ74387.1"/>
    <property type="molecule type" value="Genomic_DNA"/>
</dbReference>
<feature type="domain" description="DUF4159" evidence="1">
    <location>
        <begin position="122"/>
        <end position="333"/>
    </location>
</feature>
<reference evidence="2 3" key="1">
    <citation type="submission" date="2016-12" db="EMBL/GenBank/DDBJ databases">
        <authorList>
            <person name="Song W.-J."/>
            <person name="Kurnit D.M."/>
        </authorList>
    </citation>
    <scope>NUCLEOTIDE SEQUENCE [LARGE SCALE GENOMIC DNA]</scope>
    <source>
        <strain evidence="2 3">IMCC3135</strain>
    </source>
</reference>
<dbReference type="AlphaFoldDB" id="A0A2Z2P1N8"/>